<name>X1EAQ4_9ZZZZ</name>
<protein>
    <submittedName>
        <fullName evidence="2">Uncharacterized protein</fullName>
    </submittedName>
</protein>
<sequence>MHASTESQTHPRGSLQRLFALGMDAYLLSRVIPYLEGKPSLLLKGVSGDRLRLDENGHIQRQLTWARF</sequence>
<dbReference type="GO" id="GO:0030234">
    <property type="term" value="F:enzyme regulator activity"/>
    <property type="evidence" value="ECO:0007669"/>
    <property type="project" value="TreeGrafter"/>
</dbReference>
<feature type="non-terminal residue" evidence="2">
    <location>
        <position position="68"/>
    </location>
</feature>
<dbReference type="Pfam" id="PF04348">
    <property type="entry name" value="LppC"/>
    <property type="match status" value="1"/>
</dbReference>
<dbReference type="InterPro" id="IPR028082">
    <property type="entry name" value="Peripla_BP_I"/>
</dbReference>
<reference evidence="2" key="1">
    <citation type="journal article" date="2014" name="Front. Microbiol.">
        <title>High frequency of phylogenetically diverse reductive dehalogenase-homologous genes in deep subseafloor sedimentary metagenomes.</title>
        <authorList>
            <person name="Kawai M."/>
            <person name="Futagami T."/>
            <person name="Toyoda A."/>
            <person name="Takaki Y."/>
            <person name="Nishi S."/>
            <person name="Hori S."/>
            <person name="Arai W."/>
            <person name="Tsubouchi T."/>
            <person name="Morono Y."/>
            <person name="Uchiyama I."/>
            <person name="Ito T."/>
            <person name="Fujiyama A."/>
            <person name="Inagaki F."/>
            <person name="Takami H."/>
        </authorList>
    </citation>
    <scope>NUCLEOTIDE SEQUENCE</scope>
    <source>
        <strain evidence="2">Expedition CK06-06</strain>
    </source>
</reference>
<proteinExistence type="predicted"/>
<dbReference type="GO" id="GO:0031241">
    <property type="term" value="C:periplasmic side of cell outer membrane"/>
    <property type="evidence" value="ECO:0007669"/>
    <property type="project" value="TreeGrafter"/>
</dbReference>
<comment type="caution">
    <text evidence="2">The sequence shown here is derived from an EMBL/GenBank/DDBJ whole genome shotgun (WGS) entry which is preliminary data.</text>
</comment>
<dbReference type="GO" id="GO:0009252">
    <property type="term" value="P:peptidoglycan biosynthetic process"/>
    <property type="evidence" value="ECO:0007669"/>
    <property type="project" value="TreeGrafter"/>
</dbReference>
<evidence type="ECO:0000256" key="1">
    <source>
        <dbReference type="ARBA" id="ARBA00023136"/>
    </source>
</evidence>
<evidence type="ECO:0000313" key="2">
    <source>
        <dbReference type="EMBL" id="GAH30356.1"/>
    </source>
</evidence>
<dbReference type="PANTHER" id="PTHR38038">
    <property type="entry name" value="PENICILLIN-BINDING PROTEIN ACTIVATOR LPOA"/>
    <property type="match status" value="1"/>
</dbReference>
<gene>
    <name evidence="2" type="ORF">S01H4_65994</name>
</gene>
<dbReference type="Gene3D" id="3.40.50.2300">
    <property type="match status" value="1"/>
</dbReference>
<dbReference type="PANTHER" id="PTHR38038:SF1">
    <property type="entry name" value="PENICILLIN-BINDING PROTEIN ACTIVATOR LPOA"/>
    <property type="match status" value="1"/>
</dbReference>
<organism evidence="2">
    <name type="scientific">marine sediment metagenome</name>
    <dbReference type="NCBI Taxonomy" id="412755"/>
    <lineage>
        <taxon>unclassified sequences</taxon>
        <taxon>metagenomes</taxon>
        <taxon>ecological metagenomes</taxon>
    </lineage>
</organism>
<dbReference type="SUPFAM" id="SSF53822">
    <property type="entry name" value="Periplasmic binding protein-like I"/>
    <property type="match status" value="1"/>
</dbReference>
<dbReference type="InterPro" id="IPR007443">
    <property type="entry name" value="LpoA"/>
</dbReference>
<accession>X1EAQ4</accession>
<dbReference type="EMBL" id="BART01040628">
    <property type="protein sequence ID" value="GAH30356.1"/>
    <property type="molecule type" value="Genomic_DNA"/>
</dbReference>
<keyword evidence="1" id="KW-0472">Membrane</keyword>
<dbReference type="AlphaFoldDB" id="X1EAQ4"/>